<feature type="domain" description="Mur ligase central" evidence="15">
    <location>
        <begin position="113"/>
        <end position="301"/>
    </location>
</feature>
<comment type="subcellular location">
    <subcellularLocation>
        <location evidence="10 11">Cytoplasm</location>
    </subcellularLocation>
</comment>
<organism evidence="16 17">
    <name type="scientific">Dentiradicibacter hellwigii</name>
    <dbReference type="NCBI Taxonomy" id="3149053"/>
    <lineage>
        <taxon>Bacteria</taxon>
        <taxon>Pseudomonadati</taxon>
        <taxon>Pseudomonadota</taxon>
        <taxon>Betaproteobacteria</taxon>
        <taxon>Rhodocyclales</taxon>
        <taxon>Rhodocyclaceae</taxon>
        <taxon>Dentiradicibacter</taxon>
    </lineage>
</organism>
<proteinExistence type="inferred from homology"/>
<reference evidence="17" key="1">
    <citation type="submission" date="2024-06" db="EMBL/GenBank/DDBJ databases">
        <title>Radixoralia hellwigii gen. nov., sp nov., isolated from a root canal in the human oral cavity.</title>
        <authorList>
            <person name="Bartsch S."/>
            <person name="Wittmer A."/>
            <person name="Schulz A.-K."/>
            <person name="Neumann-Schaal M."/>
            <person name="Wolf J."/>
            <person name="Gronow S."/>
            <person name="Tennert C."/>
            <person name="Haecker G."/>
            <person name="Cieplik F."/>
            <person name="Al-Ahmad A."/>
        </authorList>
    </citation>
    <scope>NUCLEOTIDE SEQUENCE [LARGE SCALE GENOMIC DNA]</scope>
    <source>
        <strain evidence="17">Wk13</strain>
    </source>
</reference>
<dbReference type="SUPFAM" id="SSF53244">
    <property type="entry name" value="MurD-like peptide ligases, peptide-binding domain"/>
    <property type="match status" value="1"/>
</dbReference>
<dbReference type="InterPro" id="IPR051046">
    <property type="entry name" value="MurCDEF_CellWall_CoF430Synth"/>
</dbReference>
<protein>
    <recommendedName>
        <fullName evidence="10 11">UDP-N-acetylmuramoyl-tripeptide--D-alanyl-D-alanine ligase</fullName>
        <ecNumber evidence="10 11">6.3.2.10</ecNumber>
    </recommendedName>
    <alternativeName>
        <fullName evidence="10">D-alanyl-D-alanine-adding enzyme</fullName>
    </alternativeName>
</protein>
<dbReference type="Pfam" id="PF02875">
    <property type="entry name" value="Mur_ligase_C"/>
    <property type="match status" value="1"/>
</dbReference>
<dbReference type="NCBIfam" id="TIGR01143">
    <property type="entry name" value="murF"/>
    <property type="match status" value="1"/>
</dbReference>
<keyword evidence="9 10" id="KW-0961">Cell wall biogenesis/degradation</keyword>
<evidence type="ECO:0000259" key="15">
    <source>
        <dbReference type="Pfam" id="PF08245"/>
    </source>
</evidence>
<keyword evidence="6 10" id="KW-0133">Cell shape</keyword>
<dbReference type="Gene3D" id="3.40.1190.10">
    <property type="entry name" value="Mur-like, catalytic domain"/>
    <property type="match status" value="1"/>
</dbReference>
<evidence type="ECO:0000259" key="14">
    <source>
        <dbReference type="Pfam" id="PF02875"/>
    </source>
</evidence>
<evidence type="ECO:0000256" key="6">
    <source>
        <dbReference type="ARBA" id="ARBA00022960"/>
    </source>
</evidence>
<evidence type="ECO:0000256" key="8">
    <source>
        <dbReference type="ARBA" id="ARBA00023306"/>
    </source>
</evidence>
<dbReference type="EC" id="6.3.2.10" evidence="10 11"/>
<evidence type="ECO:0000256" key="1">
    <source>
        <dbReference type="ARBA" id="ARBA00022490"/>
    </source>
</evidence>
<name>A0ABV4UBJ0_9RHOO</name>
<dbReference type="InterPro" id="IPR000713">
    <property type="entry name" value="Mur_ligase_N"/>
</dbReference>
<keyword evidence="3 10" id="KW-0132">Cell division</keyword>
<gene>
    <name evidence="10 16" type="primary">murF</name>
    <name evidence="16" type="ORF">ABCS64_01715</name>
</gene>
<dbReference type="InterPro" id="IPR036565">
    <property type="entry name" value="Mur-like_cat_sf"/>
</dbReference>
<keyword evidence="17" id="KW-1185">Reference proteome</keyword>
<comment type="caution">
    <text evidence="16">The sequence shown here is derived from an EMBL/GenBank/DDBJ whole genome shotgun (WGS) entry which is preliminary data.</text>
</comment>
<dbReference type="EMBL" id="JBEUWX010000001">
    <property type="protein sequence ID" value="MFA9949054.1"/>
    <property type="molecule type" value="Genomic_DNA"/>
</dbReference>
<evidence type="ECO:0000256" key="3">
    <source>
        <dbReference type="ARBA" id="ARBA00022618"/>
    </source>
</evidence>
<evidence type="ECO:0000256" key="7">
    <source>
        <dbReference type="ARBA" id="ARBA00022984"/>
    </source>
</evidence>
<keyword evidence="4 10" id="KW-0547">Nucleotide-binding</keyword>
<dbReference type="InterPro" id="IPR035911">
    <property type="entry name" value="MurE/MurF_N"/>
</dbReference>
<dbReference type="PANTHER" id="PTHR43024:SF1">
    <property type="entry name" value="UDP-N-ACETYLMURAMOYL-TRIPEPTIDE--D-ALANYL-D-ALANINE LIGASE"/>
    <property type="match status" value="1"/>
</dbReference>
<comment type="pathway">
    <text evidence="10 11">Cell wall biogenesis; peptidoglycan biosynthesis.</text>
</comment>
<keyword evidence="7 10" id="KW-0573">Peptidoglycan synthesis</keyword>
<dbReference type="GO" id="GO:0047480">
    <property type="term" value="F:UDP-N-acetylmuramoyl-tripeptide-D-alanyl-D-alanine ligase activity"/>
    <property type="evidence" value="ECO:0007669"/>
    <property type="project" value="UniProtKB-EC"/>
</dbReference>
<evidence type="ECO:0000313" key="16">
    <source>
        <dbReference type="EMBL" id="MFA9949054.1"/>
    </source>
</evidence>
<evidence type="ECO:0000256" key="5">
    <source>
        <dbReference type="ARBA" id="ARBA00022840"/>
    </source>
</evidence>
<comment type="catalytic activity">
    <reaction evidence="10 11">
        <text>D-alanyl-D-alanine + UDP-N-acetyl-alpha-D-muramoyl-L-alanyl-gamma-D-glutamyl-meso-2,6-diaminopimelate + ATP = UDP-N-acetyl-alpha-D-muramoyl-L-alanyl-gamma-D-glutamyl-meso-2,6-diaminopimeloyl-D-alanyl-D-alanine + ADP + phosphate + H(+)</text>
        <dbReference type="Rhea" id="RHEA:28374"/>
        <dbReference type="ChEBI" id="CHEBI:15378"/>
        <dbReference type="ChEBI" id="CHEBI:30616"/>
        <dbReference type="ChEBI" id="CHEBI:43474"/>
        <dbReference type="ChEBI" id="CHEBI:57822"/>
        <dbReference type="ChEBI" id="CHEBI:61386"/>
        <dbReference type="ChEBI" id="CHEBI:83905"/>
        <dbReference type="ChEBI" id="CHEBI:456216"/>
        <dbReference type="EC" id="6.3.2.10"/>
    </reaction>
</comment>
<evidence type="ECO:0000256" key="2">
    <source>
        <dbReference type="ARBA" id="ARBA00022598"/>
    </source>
</evidence>
<dbReference type="Gene3D" id="3.40.1390.10">
    <property type="entry name" value="MurE/MurF, N-terminal domain"/>
    <property type="match status" value="1"/>
</dbReference>
<evidence type="ECO:0000256" key="4">
    <source>
        <dbReference type="ARBA" id="ARBA00022741"/>
    </source>
</evidence>
<evidence type="ECO:0000256" key="12">
    <source>
        <dbReference type="SAM" id="MobiDB-lite"/>
    </source>
</evidence>
<feature type="domain" description="Mur ligase N-terminal catalytic" evidence="13">
    <location>
        <begin position="28"/>
        <end position="99"/>
    </location>
</feature>
<dbReference type="InterPro" id="IPR036615">
    <property type="entry name" value="Mur_ligase_C_dom_sf"/>
</dbReference>
<dbReference type="Gene3D" id="3.90.190.20">
    <property type="entry name" value="Mur ligase, C-terminal domain"/>
    <property type="match status" value="1"/>
</dbReference>
<dbReference type="SUPFAM" id="SSF63418">
    <property type="entry name" value="MurE/MurF N-terminal domain"/>
    <property type="match status" value="1"/>
</dbReference>
<accession>A0ABV4UBJ0</accession>
<dbReference type="InterPro" id="IPR004101">
    <property type="entry name" value="Mur_ligase_C"/>
</dbReference>
<evidence type="ECO:0000256" key="9">
    <source>
        <dbReference type="ARBA" id="ARBA00023316"/>
    </source>
</evidence>
<dbReference type="SUPFAM" id="SSF53623">
    <property type="entry name" value="MurD-like peptide ligases, catalytic domain"/>
    <property type="match status" value="1"/>
</dbReference>
<evidence type="ECO:0000256" key="10">
    <source>
        <dbReference type="HAMAP-Rule" id="MF_02019"/>
    </source>
</evidence>
<evidence type="ECO:0000313" key="17">
    <source>
        <dbReference type="Proteomes" id="UP001574673"/>
    </source>
</evidence>
<keyword evidence="5 10" id="KW-0067">ATP-binding</keyword>
<dbReference type="InterPro" id="IPR005863">
    <property type="entry name" value="UDP-N-AcMur_synth"/>
</dbReference>
<dbReference type="Pfam" id="PF08245">
    <property type="entry name" value="Mur_ligase_M"/>
    <property type="match status" value="1"/>
</dbReference>
<keyword evidence="2 10" id="KW-0436">Ligase</keyword>
<feature type="binding site" evidence="10">
    <location>
        <begin position="115"/>
        <end position="121"/>
    </location>
    <ligand>
        <name>ATP</name>
        <dbReference type="ChEBI" id="CHEBI:30616"/>
    </ligand>
</feature>
<dbReference type="HAMAP" id="MF_02019">
    <property type="entry name" value="MurF"/>
    <property type="match status" value="1"/>
</dbReference>
<evidence type="ECO:0000256" key="11">
    <source>
        <dbReference type="RuleBase" id="RU004136"/>
    </source>
</evidence>
<dbReference type="PANTHER" id="PTHR43024">
    <property type="entry name" value="UDP-N-ACETYLMURAMOYL-TRIPEPTIDE--D-ALANYL-D-ALANINE LIGASE"/>
    <property type="match status" value="1"/>
</dbReference>
<keyword evidence="1 10" id="KW-0963">Cytoplasm</keyword>
<dbReference type="Proteomes" id="UP001574673">
    <property type="component" value="Unassembled WGS sequence"/>
</dbReference>
<feature type="region of interest" description="Disordered" evidence="12">
    <location>
        <begin position="457"/>
        <end position="498"/>
    </location>
</feature>
<comment type="similarity">
    <text evidence="10">Belongs to the MurCDEF family. MurF subfamily.</text>
</comment>
<feature type="domain" description="Mur ligase C-terminal" evidence="14">
    <location>
        <begin position="323"/>
        <end position="441"/>
    </location>
</feature>
<evidence type="ECO:0000259" key="13">
    <source>
        <dbReference type="Pfam" id="PF01225"/>
    </source>
</evidence>
<dbReference type="Pfam" id="PF01225">
    <property type="entry name" value="Mur_ligase"/>
    <property type="match status" value="1"/>
</dbReference>
<comment type="function">
    <text evidence="10 11">Involved in cell wall formation. Catalyzes the final step in the synthesis of UDP-N-acetylmuramoyl-pentapeptide, the precursor of murein.</text>
</comment>
<sequence>MRLQEAIQAMGGYLLDGRAEEGRDRLLTGVSCDSRQIAAGELFIALRGERFDGHDFLAAAQAAGAAAAVIDGHAVQKVDVPGLPLVVVADTRQALGLLAGWRRSRFSLPLIAVTGSNGKTTTKEMIASILRAAFGDAVLATQGNFNNDIGLPLTLLRLDARHRAAVVEIGMNRPGEIIALARLARPTVAIVTNAQRAHLSGMGSLENVAAEKGSLFGELDESGVAVINADDPWAERWRAQAAGRRIVDFAFESPASVRGRYAGHGLESRLYLSTPAGEAEVALAAPGIHNAHNALGAAAAAWAAGLGLDAICAGLGAFAGVKGRLQRLAGPNGALLLDDTYNANPDSVRAGIDVLAAIPGRRILVLGDMGEIGDMSGQYHDEVGGYAKSQGIDRLLALGETSQLAVRNFGAGGEHFRRLESLVAALRQEMQPGTTVLVKGSHFMHMERVIEALLATPQENTGAPPKDAPKKPAGCAEQAERAEQAEQPAKPQLTGEKA</sequence>
<dbReference type="InterPro" id="IPR013221">
    <property type="entry name" value="Mur_ligase_cen"/>
</dbReference>
<dbReference type="RefSeq" id="WP_418890297.1">
    <property type="nucleotide sequence ID" value="NZ_JBEUWX010000001.1"/>
</dbReference>
<keyword evidence="8 10" id="KW-0131">Cell cycle</keyword>